<keyword evidence="5" id="KW-0732">Signal</keyword>
<dbReference type="Pfam" id="PF00560">
    <property type="entry name" value="LRR_1"/>
    <property type="match status" value="2"/>
</dbReference>
<evidence type="ECO:0000256" key="6">
    <source>
        <dbReference type="ARBA" id="ARBA00022737"/>
    </source>
</evidence>
<keyword evidence="12" id="KW-0325">Glycoprotein</keyword>
<evidence type="ECO:0000256" key="11">
    <source>
        <dbReference type="ARBA" id="ARBA00023170"/>
    </source>
</evidence>
<accession>A0A5C7H256</accession>
<keyword evidence="10 13" id="KW-0472">Membrane</keyword>
<evidence type="ECO:0008006" key="16">
    <source>
        <dbReference type="Google" id="ProtNLM"/>
    </source>
</evidence>
<sequence>MAQEFVYFYFLSCVGCGLFWLFSFLVSVVSWVVSSSPLCPFVGSLVFLRLNLQLERRFLRKKAPQSHSFGSLAWNSQAPSHQNWEIYPFLLLSLYNNSFHGSLPNELANLRRLKYLNLANNNFNEEIPSWIGSFTTLQSLLLFGNSFRGSVPSSLSYLSKLETLDLYNNLLQGNIPEEIGNLPSLKTFYLDKNQLSGSIPSSIFNISSLLLIDFSDNHLSGFIPSPTLNMSLLKIIDFSTNNLSSPLPFDMFDQLPELQEIYLSCNQLLGYNTRRNQEFDYAQSIISWLKQLHRFGSNSIFYLHNIQFQNLGCKVFVDGGVVNGVSSSVLADWEQMPRKCPAWLLRDVAFPSVLLCPTISIFRKIPRQIGEVKSLEILSLIENSLAGSIPSEIGNLTQLKLLDISYNYFTV</sequence>
<comment type="similarity">
    <text evidence="2">Belongs to the RLP family.</text>
</comment>
<dbReference type="InterPro" id="IPR001611">
    <property type="entry name" value="Leu-rich_rpt"/>
</dbReference>
<evidence type="ECO:0000256" key="1">
    <source>
        <dbReference type="ARBA" id="ARBA00004479"/>
    </source>
</evidence>
<dbReference type="InterPro" id="IPR032675">
    <property type="entry name" value="LRR_dom_sf"/>
</dbReference>
<evidence type="ECO:0000313" key="14">
    <source>
        <dbReference type="EMBL" id="TXG50869.1"/>
    </source>
</evidence>
<dbReference type="SMART" id="SM00369">
    <property type="entry name" value="LRR_TYP"/>
    <property type="match status" value="5"/>
</dbReference>
<keyword evidence="3" id="KW-0433">Leucine-rich repeat</keyword>
<keyword evidence="9 13" id="KW-1133">Transmembrane helix</keyword>
<evidence type="ECO:0000256" key="7">
    <source>
        <dbReference type="ARBA" id="ARBA00022741"/>
    </source>
</evidence>
<keyword evidence="8" id="KW-0067">ATP-binding</keyword>
<keyword evidence="4 13" id="KW-0812">Transmembrane</keyword>
<dbReference type="OrthoDB" id="676979at2759"/>
<protein>
    <recommendedName>
        <fullName evidence="16">Leucine-rich repeat-containing N-terminal plant-type domain-containing protein</fullName>
    </recommendedName>
</protein>
<dbReference type="FunFam" id="3.80.10.10:FF:000041">
    <property type="entry name" value="LRR receptor-like serine/threonine-protein kinase ERECTA"/>
    <property type="match status" value="2"/>
</dbReference>
<dbReference type="SUPFAM" id="SSF52058">
    <property type="entry name" value="L domain-like"/>
    <property type="match status" value="2"/>
</dbReference>
<evidence type="ECO:0000256" key="3">
    <source>
        <dbReference type="ARBA" id="ARBA00022614"/>
    </source>
</evidence>
<keyword evidence="7" id="KW-0547">Nucleotide-binding</keyword>
<evidence type="ECO:0000256" key="13">
    <source>
        <dbReference type="SAM" id="Phobius"/>
    </source>
</evidence>
<keyword evidence="6" id="KW-0677">Repeat</keyword>
<evidence type="ECO:0000256" key="10">
    <source>
        <dbReference type="ARBA" id="ARBA00023136"/>
    </source>
</evidence>
<dbReference type="EMBL" id="VAHF01000011">
    <property type="protein sequence ID" value="TXG50869.1"/>
    <property type="molecule type" value="Genomic_DNA"/>
</dbReference>
<dbReference type="GO" id="GO:0005524">
    <property type="term" value="F:ATP binding"/>
    <property type="evidence" value="ECO:0007669"/>
    <property type="project" value="UniProtKB-KW"/>
</dbReference>
<proteinExistence type="inferred from homology"/>
<dbReference type="Proteomes" id="UP000323000">
    <property type="component" value="Chromosome 11"/>
</dbReference>
<dbReference type="GO" id="GO:0016020">
    <property type="term" value="C:membrane"/>
    <property type="evidence" value="ECO:0007669"/>
    <property type="project" value="UniProtKB-SubCell"/>
</dbReference>
<keyword evidence="15" id="KW-1185">Reference proteome</keyword>
<evidence type="ECO:0000256" key="4">
    <source>
        <dbReference type="ARBA" id="ARBA00022692"/>
    </source>
</evidence>
<organism evidence="14 15">
    <name type="scientific">Acer yangbiense</name>
    <dbReference type="NCBI Taxonomy" id="1000413"/>
    <lineage>
        <taxon>Eukaryota</taxon>
        <taxon>Viridiplantae</taxon>
        <taxon>Streptophyta</taxon>
        <taxon>Embryophyta</taxon>
        <taxon>Tracheophyta</taxon>
        <taxon>Spermatophyta</taxon>
        <taxon>Magnoliopsida</taxon>
        <taxon>eudicotyledons</taxon>
        <taxon>Gunneridae</taxon>
        <taxon>Pentapetalae</taxon>
        <taxon>rosids</taxon>
        <taxon>malvids</taxon>
        <taxon>Sapindales</taxon>
        <taxon>Sapindaceae</taxon>
        <taxon>Hippocastanoideae</taxon>
        <taxon>Acereae</taxon>
        <taxon>Acer</taxon>
    </lineage>
</organism>
<dbReference type="InterPro" id="IPR051716">
    <property type="entry name" value="Plant_RL_S/T_kinase"/>
</dbReference>
<gene>
    <name evidence="14" type="ORF">EZV62_023393</name>
</gene>
<evidence type="ECO:0000256" key="5">
    <source>
        <dbReference type="ARBA" id="ARBA00022729"/>
    </source>
</evidence>
<dbReference type="InterPro" id="IPR003591">
    <property type="entry name" value="Leu-rich_rpt_typical-subtyp"/>
</dbReference>
<evidence type="ECO:0000313" key="15">
    <source>
        <dbReference type="Proteomes" id="UP000323000"/>
    </source>
</evidence>
<evidence type="ECO:0000256" key="2">
    <source>
        <dbReference type="ARBA" id="ARBA00009592"/>
    </source>
</evidence>
<dbReference type="AlphaFoldDB" id="A0A5C7H256"/>
<feature type="transmembrane region" description="Helical" evidence="13">
    <location>
        <begin position="7"/>
        <end position="25"/>
    </location>
</feature>
<keyword evidence="11" id="KW-0675">Receptor</keyword>
<comment type="caution">
    <text evidence="14">The sequence shown here is derived from an EMBL/GenBank/DDBJ whole genome shotgun (WGS) entry which is preliminary data.</text>
</comment>
<reference evidence="15" key="1">
    <citation type="journal article" date="2019" name="Gigascience">
        <title>De novo genome assembly of the endangered Acer yangbiense, a plant species with extremely small populations endemic to Yunnan Province, China.</title>
        <authorList>
            <person name="Yang J."/>
            <person name="Wariss H.M."/>
            <person name="Tao L."/>
            <person name="Zhang R."/>
            <person name="Yun Q."/>
            <person name="Hollingsworth P."/>
            <person name="Dao Z."/>
            <person name="Luo G."/>
            <person name="Guo H."/>
            <person name="Ma Y."/>
            <person name="Sun W."/>
        </authorList>
    </citation>
    <scope>NUCLEOTIDE SEQUENCE [LARGE SCALE GENOMIC DNA]</scope>
    <source>
        <strain evidence="15">cv. Malutang</strain>
    </source>
</reference>
<evidence type="ECO:0000256" key="9">
    <source>
        <dbReference type="ARBA" id="ARBA00022989"/>
    </source>
</evidence>
<dbReference type="PANTHER" id="PTHR48053">
    <property type="entry name" value="LEUCINE RICH REPEAT FAMILY PROTEIN, EXPRESSED"/>
    <property type="match status" value="1"/>
</dbReference>
<comment type="subcellular location">
    <subcellularLocation>
        <location evidence="1">Membrane</location>
        <topology evidence="1">Single-pass type I membrane protein</topology>
    </subcellularLocation>
</comment>
<dbReference type="Gene3D" id="3.80.10.10">
    <property type="entry name" value="Ribonuclease Inhibitor"/>
    <property type="match status" value="3"/>
</dbReference>
<name>A0A5C7H256_9ROSI</name>
<evidence type="ECO:0000256" key="8">
    <source>
        <dbReference type="ARBA" id="ARBA00022840"/>
    </source>
</evidence>
<evidence type="ECO:0000256" key="12">
    <source>
        <dbReference type="ARBA" id="ARBA00023180"/>
    </source>
</evidence>
<dbReference type="PANTHER" id="PTHR48053:SF126">
    <property type="entry name" value="MDIS1-INTERACTING RECEPTOR LIKE KINASE 2-LIKE ISOFORM X1"/>
    <property type="match status" value="1"/>
</dbReference>
<dbReference type="Pfam" id="PF13855">
    <property type="entry name" value="LRR_8"/>
    <property type="match status" value="1"/>
</dbReference>